<dbReference type="Proteomes" id="UP001151532">
    <property type="component" value="Chromosome 8"/>
</dbReference>
<dbReference type="InterPro" id="IPR057984">
    <property type="entry name" value="PATROL1_C"/>
</dbReference>
<dbReference type="PANTHER" id="PTHR31280">
    <property type="entry name" value="PROTEIN UNC-13 HOMOLOG"/>
    <property type="match status" value="1"/>
</dbReference>
<sequence length="159" mass="17727">MESEVETRSICYISCGVDKNSQGSSEGFEKIFIDYTNLVACLCRVFYRSDYPMIEEDFENLKGIFCTCGEGLVNEEAVEKEAEIVEGVIALMGDSTEQLMEDFSILTCEASGIGVSGHKLPMPPTTGRWNRADPNTILRVLCHRNDKAANHFLIKKLSD</sequence>
<dbReference type="InterPro" id="IPR014772">
    <property type="entry name" value="Munc13_dom-2"/>
</dbReference>
<organism evidence="2 3">
    <name type="scientific">Salix purpurea</name>
    <name type="common">Purple osier willow</name>
    <dbReference type="NCBI Taxonomy" id="77065"/>
    <lineage>
        <taxon>Eukaryota</taxon>
        <taxon>Viridiplantae</taxon>
        <taxon>Streptophyta</taxon>
        <taxon>Embryophyta</taxon>
        <taxon>Tracheophyta</taxon>
        <taxon>Spermatophyta</taxon>
        <taxon>Magnoliopsida</taxon>
        <taxon>eudicotyledons</taxon>
        <taxon>Gunneridae</taxon>
        <taxon>Pentapetalae</taxon>
        <taxon>rosids</taxon>
        <taxon>fabids</taxon>
        <taxon>Malpighiales</taxon>
        <taxon>Salicaceae</taxon>
        <taxon>Saliceae</taxon>
        <taxon>Salix</taxon>
    </lineage>
</organism>
<protein>
    <recommendedName>
        <fullName evidence="1">MHD2 domain-containing protein</fullName>
    </recommendedName>
</protein>
<evidence type="ECO:0000313" key="3">
    <source>
        <dbReference type="Proteomes" id="UP001151532"/>
    </source>
</evidence>
<dbReference type="Pfam" id="PF25761">
    <property type="entry name" value="TPR_PATROL1"/>
    <property type="match status" value="1"/>
</dbReference>
<dbReference type="PANTHER" id="PTHR31280:SF1">
    <property type="entry name" value="OS03G0138600 PROTEIN"/>
    <property type="match status" value="1"/>
</dbReference>
<dbReference type="OrthoDB" id="2015333at2759"/>
<reference evidence="2" key="2">
    <citation type="journal article" date="2023" name="Int. J. Mol. Sci.">
        <title>De Novo Assembly and Annotation of 11 Diverse Shrub Willow (Salix) Genomes Reveals Novel Gene Organization in Sex-Linked Regions.</title>
        <authorList>
            <person name="Hyden B."/>
            <person name="Feng K."/>
            <person name="Yates T.B."/>
            <person name="Jawdy S."/>
            <person name="Cereghino C."/>
            <person name="Smart L.B."/>
            <person name="Muchero W."/>
        </authorList>
    </citation>
    <scope>NUCLEOTIDE SEQUENCE</scope>
    <source>
        <tissue evidence="2">Shoot tip</tissue>
    </source>
</reference>
<keyword evidence="3" id="KW-1185">Reference proteome</keyword>
<proteinExistence type="predicted"/>
<gene>
    <name evidence="2" type="ORF">OIU79_004070</name>
</gene>
<dbReference type="AlphaFoldDB" id="A0A9Q0U9E7"/>
<feature type="domain" description="MHD2" evidence="1">
    <location>
        <begin position="1"/>
        <end position="103"/>
    </location>
</feature>
<comment type="caution">
    <text evidence="2">The sequence shown here is derived from an EMBL/GenBank/DDBJ whole genome shotgun (WGS) entry which is preliminary data.</text>
</comment>
<dbReference type="EMBL" id="JAPFFK010000013">
    <property type="protein sequence ID" value="KAJ6725837.1"/>
    <property type="molecule type" value="Genomic_DNA"/>
</dbReference>
<reference evidence="2" key="1">
    <citation type="submission" date="2022-11" db="EMBL/GenBank/DDBJ databases">
        <authorList>
            <person name="Hyden B.L."/>
            <person name="Feng K."/>
            <person name="Yates T."/>
            <person name="Jawdy S."/>
            <person name="Smart L.B."/>
            <person name="Muchero W."/>
        </authorList>
    </citation>
    <scope>NUCLEOTIDE SEQUENCE</scope>
    <source>
        <tissue evidence="2">Shoot tip</tissue>
    </source>
</reference>
<evidence type="ECO:0000259" key="1">
    <source>
        <dbReference type="PROSITE" id="PS51259"/>
    </source>
</evidence>
<dbReference type="PROSITE" id="PS51259">
    <property type="entry name" value="MHD2"/>
    <property type="match status" value="1"/>
</dbReference>
<evidence type="ECO:0000313" key="2">
    <source>
        <dbReference type="EMBL" id="KAJ6725837.1"/>
    </source>
</evidence>
<accession>A0A9Q0U9E7</accession>
<dbReference type="InterPro" id="IPR008528">
    <property type="entry name" value="unc-13_homologue"/>
</dbReference>
<name>A0A9Q0U9E7_SALPP</name>